<dbReference type="PROSITE" id="PS01295">
    <property type="entry name" value="ISPD"/>
    <property type="match status" value="1"/>
</dbReference>
<dbReference type="GO" id="GO:0019288">
    <property type="term" value="P:isopentenyl diphosphate biosynthetic process, methylerythritol 4-phosphate pathway"/>
    <property type="evidence" value="ECO:0007669"/>
    <property type="project" value="UniProtKB-UniRule"/>
</dbReference>
<dbReference type="EMBL" id="JACHHU010000032">
    <property type="protein sequence ID" value="MBB6544565.1"/>
    <property type="molecule type" value="Genomic_DNA"/>
</dbReference>
<keyword evidence="6 7" id="KW-0414">Isoprene biosynthesis</keyword>
<dbReference type="InterPro" id="IPR029044">
    <property type="entry name" value="Nucleotide-diphossugar_trans"/>
</dbReference>
<evidence type="ECO:0000256" key="3">
    <source>
        <dbReference type="ARBA" id="ARBA00009789"/>
    </source>
</evidence>
<dbReference type="GO" id="GO:0050518">
    <property type="term" value="F:2-C-methyl-D-erythritol 4-phosphate cytidylyltransferase activity"/>
    <property type="evidence" value="ECO:0007669"/>
    <property type="project" value="UniProtKB-UniRule"/>
</dbReference>
<dbReference type="NCBIfam" id="TIGR00453">
    <property type="entry name" value="ispD"/>
    <property type="match status" value="1"/>
</dbReference>
<protein>
    <recommendedName>
        <fullName evidence="7">2-C-methyl-D-erythritol 4-phosphate cytidylyltransferase</fullName>
        <ecNumber evidence="7">2.7.7.60</ecNumber>
    </recommendedName>
    <alternativeName>
        <fullName evidence="7">4-diphosphocytidyl-2C-methyl-D-erythritol synthase</fullName>
    </alternativeName>
    <alternativeName>
        <fullName evidence="7">MEP cytidylyltransferase</fullName>
        <shortName evidence="7">MCT</shortName>
    </alternativeName>
</protein>
<comment type="similarity">
    <text evidence="3 7">Belongs to the IspD/TarI cytidylyltransferase family. IspD subfamily.</text>
</comment>
<keyword evidence="4 7" id="KW-0808">Transferase</keyword>
<dbReference type="EC" id="2.7.7.60" evidence="7"/>
<dbReference type="CDD" id="cd02516">
    <property type="entry name" value="CDP-ME_synthetase"/>
    <property type="match status" value="1"/>
</dbReference>
<feature type="site" description="Positions MEP for the nucleophilic attack" evidence="7">
    <location>
        <position position="222"/>
    </location>
</feature>
<dbReference type="InterPro" id="IPR050088">
    <property type="entry name" value="IspD/TarI_cytidylyltransf_bact"/>
</dbReference>
<dbReference type="SUPFAM" id="SSF53448">
    <property type="entry name" value="Nucleotide-diphospho-sugar transferases"/>
    <property type="match status" value="1"/>
</dbReference>
<dbReference type="Proteomes" id="UP000537141">
    <property type="component" value="Unassembled WGS sequence"/>
</dbReference>
<dbReference type="Gene3D" id="3.90.550.10">
    <property type="entry name" value="Spore Coat Polysaccharide Biosynthesis Protein SpsA, Chain A"/>
    <property type="match status" value="1"/>
</dbReference>
<dbReference type="FunFam" id="3.90.550.10:FF:000003">
    <property type="entry name" value="2-C-methyl-D-erythritol 4-phosphate cytidylyltransferase"/>
    <property type="match status" value="1"/>
</dbReference>
<dbReference type="HAMAP" id="MF_00108">
    <property type="entry name" value="IspD"/>
    <property type="match status" value="1"/>
</dbReference>
<accession>A0A7X0NJH7</accession>
<evidence type="ECO:0000313" key="9">
    <source>
        <dbReference type="Proteomes" id="UP000537141"/>
    </source>
</evidence>
<dbReference type="PANTHER" id="PTHR32125">
    <property type="entry name" value="2-C-METHYL-D-ERYTHRITOL 4-PHOSPHATE CYTIDYLYLTRANSFERASE, CHLOROPLASTIC"/>
    <property type="match status" value="1"/>
</dbReference>
<dbReference type="PANTHER" id="PTHR32125:SF4">
    <property type="entry name" value="2-C-METHYL-D-ERYTHRITOL 4-PHOSPHATE CYTIDYLYLTRANSFERASE, CHLOROPLASTIC"/>
    <property type="match status" value="1"/>
</dbReference>
<dbReference type="Pfam" id="PF01128">
    <property type="entry name" value="IspD"/>
    <property type="match status" value="1"/>
</dbReference>
<comment type="catalytic activity">
    <reaction evidence="1 7">
        <text>2-C-methyl-D-erythritol 4-phosphate + CTP + H(+) = 4-CDP-2-C-methyl-D-erythritol + diphosphate</text>
        <dbReference type="Rhea" id="RHEA:13429"/>
        <dbReference type="ChEBI" id="CHEBI:15378"/>
        <dbReference type="ChEBI" id="CHEBI:33019"/>
        <dbReference type="ChEBI" id="CHEBI:37563"/>
        <dbReference type="ChEBI" id="CHEBI:57823"/>
        <dbReference type="ChEBI" id="CHEBI:58262"/>
        <dbReference type="EC" id="2.7.7.60"/>
    </reaction>
</comment>
<reference evidence="8 9" key="1">
    <citation type="submission" date="2020-08" db="EMBL/GenBank/DDBJ databases">
        <title>Genomic Encyclopedia of Type Strains, Phase IV (KMG-IV): sequencing the most valuable type-strain genomes for metagenomic binning, comparative biology and taxonomic classification.</title>
        <authorList>
            <person name="Goeker M."/>
        </authorList>
    </citation>
    <scope>NUCLEOTIDE SEQUENCE [LARGE SCALE GENOMIC DNA]</scope>
    <source>
        <strain evidence="8 9">DSM 26287</strain>
    </source>
</reference>
<name>A0A7X0NJH7_9GAMM</name>
<organism evidence="8 9">
    <name type="scientific">Thalassotalea piscium</name>
    <dbReference type="NCBI Taxonomy" id="1230533"/>
    <lineage>
        <taxon>Bacteria</taxon>
        <taxon>Pseudomonadati</taxon>
        <taxon>Pseudomonadota</taxon>
        <taxon>Gammaproteobacteria</taxon>
        <taxon>Alteromonadales</taxon>
        <taxon>Colwelliaceae</taxon>
        <taxon>Thalassotalea</taxon>
    </lineage>
</organism>
<feature type="site" description="Transition state stabilizer" evidence="7">
    <location>
        <position position="28"/>
    </location>
</feature>
<gene>
    <name evidence="7" type="primary">ispD</name>
    <name evidence="8" type="ORF">HNQ55_003098</name>
</gene>
<dbReference type="InterPro" id="IPR001228">
    <property type="entry name" value="IspD"/>
</dbReference>
<evidence type="ECO:0000313" key="8">
    <source>
        <dbReference type="EMBL" id="MBB6544565.1"/>
    </source>
</evidence>
<proteinExistence type="inferred from homology"/>
<evidence type="ECO:0000256" key="5">
    <source>
        <dbReference type="ARBA" id="ARBA00022695"/>
    </source>
</evidence>
<evidence type="ECO:0000256" key="7">
    <source>
        <dbReference type="HAMAP-Rule" id="MF_00108"/>
    </source>
</evidence>
<dbReference type="InterPro" id="IPR034683">
    <property type="entry name" value="IspD/TarI"/>
</dbReference>
<evidence type="ECO:0000256" key="1">
    <source>
        <dbReference type="ARBA" id="ARBA00001282"/>
    </source>
</evidence>
<feature type="site" description="Positions MEP for the nucleophilic attack" evidence="7">
    <location>
        <position position="166"/>
    </location>
</feature>
<feature type="site" description="Transition state stabilizer" evidence="7">
    <location>
        <position position="35"/>
    </location>
</feature>
<comment type="pathway">
    <text evidence="2 7">Isoprenoid biosynthesis; isopentenyl diphosphate biosynthesis via DXP pathway; isopentenyl diphosphate from 1-deoxy-D-xylulose 5-phosphate: step 2/6.</text>
</comment>
<comment type="function">
    <text evidence="7">Catalyzes the formation of 4-diphosphocytidyl-2-C-methyl-D-erythritol from CTP and 2-C-methyl-D-erythritol 4-phosphate (MEP).</text>
</comment>
<comment type="caution">
    <text evidence="8">The sequence shown here is derived from an EMBL/GenBank/DDBJ whole genome shotgun (WGS) entry which is preliminary data.</text>
</comment>
<evidence type="ECO:0000256" key="2">
    <source>
        <dbReference type="ARBA" id="ARBA00004787"/>
    </source>
</evidence>
<dbReference type="UniPathway" id="UPA00056">
    <property type="reaction ID" value="UER00093"/>
</dbReference>
<dbReference type="InterPro" id="IPR018294">
    <property type="entry name" value="ISPD_synthase_CS"/>
</dbReference>
<evidence type="ECO:0000256" key="6">
    <source>
        <dbReference type="ARBA" id="ARBA00023229"/>
    </source>
</evidence>
<dbReference type="AlphaFoldDB" id="A0A7X0NJH7"/>
<keyword evidence="5 7" id="KW-0548">Nucleotidyltransferase</keyword>
<sequence length="243" mass="26745">MSKSKTNLMPEINSKLAVIVPAAGIGKRMQALQPKQYLIIEQQTVLEHTIERLLSHPKIAKIVIVISKGDNYFATTALPNLARVSTVFGGKERVDSVRAGLKSINTEEFPWVLVHDAARPCVSHEDISALINKCTTANTGGLLATPIRDTIKRSNDLGLVTETVDRQQLWHALTPQMYPTTILLKAIETALTDNITITDEASAIEYAGGESILVEGSDENLKITRPDDLHLAEFILTKQQLRN</sequence>
<evidence type="ECO:0000256" key="4">
    <source>
        <dbReference type="ARBA" id="ARBA00022679"/>
    </source>
</evidence>
<dbReference type="RefSeq" id="WP_343043986.1">
    <property type="nucleotide sequence ID" value="NZ_AP027362.1"/>
</dbReference>
<keyword evidence="9" id="KW-1185">Reference proteome</keyword>